<evidence type="ECO:0000313" key="2">
    <source>
        <dbReference type="Proteomes" id="UP000824201"/>
    </source>
</evidence>
<reference evidence="1" key="1">
    <citation type="submission" date="2020-10" db="EMBL/GenBank/DDBJ databases">
        <authorList>
            <person name="Gilroy R."/>
        </authorList>
    </citation>
    <scope>NUCLEOTIDE SEQUENCE</scope>
    <source>
        <strain evidence="1">ChiW13-3771</strain>
    </source>
</reference>
<reference evidence="1" key="2">
    <citation type="journal article" date="2021" name="PeerJ">
        <title>Extensive microbial diversity within the chicken gut microbiome revealed by metagenomics and culture.</title>
        <authorList>
            <person name="Gilroy R."/>
            <person name="Ravi A."/>
            <person name="Getino M."/>
            <person name="Pursley I."/>
            <person name="Horton D.L."/>
            <person name="Alikhan N.F."/>
            <person name="Baker D."/>
            <person name="Gharbi K."/>
            <person name="Hall N."/>
            <person name="Watson M."/>
            <person name="Adriaenssens E.M."/>
            <person name="Foster-Nyarko E."/>
            <person name="Jarju S."/>
            <person name="Secka A."/>
            <person name="Antonio M."/>
            <person name="Oren A."/>
            <person name="Chaudhuri R.R."/>
            <person name="La Ragione R."/>
            <person name="Hildebrand F."/>
            <person name="Pallen M.J."/>
        </authorList>
    </citation>
    <scope>NUCLEOTIDE SEQUENCE</scope>
    <source>
        <strain evidence="1">ChiW13-3771</strain>
    </source>
</reference>
<dbReference type="EMBL" id="DVHN01000176">
    <property type="protein sequence ID" value="HIR89759.1"/>
    <property type="molecule type" value="Genomic_DNA"/>
</dbReference>
<comment type="caution">
    <text evidence="1">The sequence shown here is derived from an EMBL/GenBank/DDBJ whole genome shotgun (WGS) entry which is preliminary data.</text>
</comment>
<sequence length="209" mass="24366">MQRFNKANWQKWIQVDNLRLMAAMQMSSEKTLIKCRDELMKAGLIAYQKGKKGCKYRLIPFVAENTVNNTVRSTVEKEVKTEVNDTVESSAIYKQNKNNKKKDTNVSKEKMVSAANNRFIPPTLEEVQAYCQERGNKVDAEQFVNFYSAKGWYVGKNKMKDWKAVISKRFDKLRKKQRRKRNTDQKVGSSNLLAHAIRKPLKFKGFLLF</sequence>
<organism evidence="1 2">
    <name type="scientific">Candidatus Fimimorpha faecalis</name>
    <dbReference type="NCBI Taxonomy" id="2840824"/>
    <lineage>
        <taxon>Bacteria</taxon>
        <taxon>Bacillati</taxon>
        <taxon>Bacillota</taxon>
        <taxon>Clostridia</taxon>
        <taxon>Eubacteriales</taxon>
        <taxon>Candidatus Fimimorpha</taxon>
    </lineage>
</organism>
<dbReference type="AlphaFoldDB" id="A0A9D1JE64"/>
<gene>
    <name evidence="1" type="ORF">IAC96_12515</name>
</gene>
<dbReference type="Gene3D" id="1.10.238.10">
    <property type="entry name" value="EF-hand"/>
    <property type="match status" value="1"/>
</dbReference>
<evidence type="ECO:0000313" key="1">
    <source>
        <dbReference type="EMBL" id="HIR89759.1"/>
    </source>
</evidence>
<proteinExistence type="predicted"/>
<protein>
    <submittedName>
        <fullName evidence="1">Uncharacterized protein</fullName>
    </submittedName>
</protein>
<dbReference type="Proteomes" id="UP000824201">
    <property type="component" value="Unassembled WGS sequence"/>
</dbReference>
<accession>A0A9D1JE64</accession>
<name>A0A9D1JE64_9FIRM</name>